<feature type="domain" description="Bacterial sugar transferase" evidence="3">
    <location>
        <begin position="2"/>
        <end position="184"/>
    </location>
</feature>
<dbReference type="PANTHER" id="PTHR30576:SF0">
    <property type="entry name" value="UNDECAPRENYL-PHOSPHATE N-ACETYLGALACTOSAMINYL 1-PHOSPHATE TRANSFERASE-RELATED"/>
    <property type="match status" value="1"/>
</dbReference>
<comment type="caution">
    <text evidence="4">The sequence shown here is derived from an EMBL/GenBank/DDBJ whole genome shotgun (WGS) entry which is preliminary data.</text>
</comment>
<evidence type="ECO:0000313" key="5">
    <source>
        <dbReference type="Proteomes" id="UP000219897"/>
    </source>
</evidence>
<keyword evidence="2" id="KW-0812">Transmembrane</keyword>
<evidence type="ECO:0000313" key="4">
    <source>
        <dbReference type="EMBL" id="PER45226.1"/>
    </source>
</evidence>
<feature type="transmembrane region" description="Helical" evidence="2">
    <location>
        <begin position="6"/>
        <end position="26"/>
    </location>
</feature>
<keyword evidence="2" id="KW-1133">Transmembrane helix</keyword>
<accession>A0ABD6S6Q9</accession>
<dbReference type="Proteomes" id="UP000219897">
    <property type="component" value="Unassembled WGS sequence"/>
</dbReference>
<dbReference type="AlphaFoldDB" id="A0ABD6S6Q9"/>
<evidence type="ECO:0000259" key="3">
    <source>
        <dbReference type="Pfam" id="PF02397"/>
    </source>
</evidence>
<dbReference type="EMBL" id="NTYF01000134">
    <property type="protein sequence ID" value="PER45226.1"/>
    <property type="molecule type" value="Genomic_DNA"/>
</dbReference>
<name>A0ABD6S6Q9_BACTU</name>
<protein>
    <submittedName>
        <fullName evidence="4">Glycosyl transferase</fullName>
    </submittedName>
</protein>
<dbReference type="InterPro" id="IPR003362">
    <property type="entry name" value="Bact_transf"/>
</dbReference>
<dbReference type="Pfam" id="PF02397">
    <property type="entry name" value="Bac_transf"/>
    <property type="match status" value="1"/>
</dbReference>
<reference evidence="4 5" key="1">
    <citation type="submission" date="2017-09" db="EMBL/GenBank/DDBJ databases">
        <title>Large-scale bioinformatics analysis of Bacillus genomes uncovers conserved roles of natural products in bacterial physiology.</title>
        <authorList>
            <consortium name="Agbiome Team Llc"/>
            <person name="Bleich R.M."/>
            <person name="Kirk G.J."/>
            <person name="Santa Maria K.C."/>
            <person name="Allen S.E."/>
            <person name="Farag S."/>
            <person name="Shank E.A."/>
            <person name="Bowers A."/>
        </authorList>
    </citation>
    <scope>NUCLEOTIDE SEQUENCE [LARGE SCALE GENOMIC DNA]</scope>
    <source>
        <strain evidence="4 5">AFS005140</strain>
    </source>
</reference>
<dbReference type="PANTHER" id="PTHR30576">
    <property type="entry name" value="COLANIC BIOSYNTHESIS UDP-GLUCOSE LIPID CARRIER TRANSFERASE"/>
    <property type="match status" value="1"/>
</dbReference>
<dbReference type="GO" id="GO:0016740">
    <property type="term" value="F:transferase activity"/>
    <property type="evidence" value="ECO:0007669"/>
    <property type="project" value="UniProtKB-KW"/>
</dbReference>
<sequence>MIMGVVLFILFFPIMLVVGTLILIFNKRPILFLQQRTGQFNQKFTIIKFRTMEKCDDSKIHQYKWDGQVPEDFVFKTPDSLQVTKLGAILRKYSLDELPQIINVIKGDMSFVGPRPEILNITKFYNEVQKRRLLVKPGITGYAQVRGRSDINYGMKIKYDLYYVNHVSFFFDFKIICKTILQVLRGKGAY</sequence>
<evidence type="ECO:0000256" key="1">
    <source>
        <dbReference type="ARBA" id="ARBA00006464"/>
    </source>
</evidence>
<proteinExistence type="inferred from homology"/>
<comment type="similarity">
    <text evidence="1">Belongs to the bacterial sugar transferase family.</text>
</comment>
<gene>
    <name evidence="4" type="ORF">CN495_27390</name>
</gene>
<keyword evidence="4" id="KW-0808">Transferase</keyword>
<evidence type="ECO:0000256" key="2">
    <source>
        <dbReference type="SAM" id="Phobius"/>
    </source>
</evidence>
<organism evidence="4 5">
    <name type="scientific">Bacillus thuringiensis</name>
    <dbReference type="NCBI Taxonomy" id="1428"/>
    <lineage>
        <taxon>Bacteria</taxon>
        <taxon>Bacillati</taxon>
        <taxon>Bacillota</taxon>
        <taxon>Bacilli</taxon>
        <taxon>Bacillales</taxon>
        <taxon>Bacillaceae</taxon>
        <taxon>Bacillus</taxon>
        <taxon>Bacillus cereus group</taxon>
    </lineage>
</organism>
<keyword evidence="2" id="KW-0472">Membrane</keyword>